<feature type="non-terminal residue" evidence="2">
    <location>
        <position position="1"/>
    </location>
</feature>
<keyword evidence="1" id="KW-0862">Zinc</keyword>
<dbReference type="Gene3D" id="1.20.140.30">
    <property type="entry name" value="MOB kinase activator"/>
    <property type="match status" value="1"/>
</dbReference>
<dbReference type="InterPro" id="IPR036703">
    <property type="entry name" value="MOB_kinase_act_sf"/>
</dbReference>
<feature type="binding site" evidence="1">
    <location>
        <position position="160"/>
    </location>
    <ligand>
        <name>Zn(2+)</name>
        <dbReference type="ChEBI" id="CHEBI:29105"/>
    </ligand>
</feature>
<protein>
    <submittedName>
        <fullName evidence="2">Maintenance of ploidy protein mob1</fullName>
    </submittedName>
</protein>
<dbReference type="AlphaFoldDB" id="R4XID3"/>
<dbReference type="EMBL" id="CAHR02000123">
    <property type="protein sequence ID" value="CCG83117.1"/>
    <property type="molecule type" value="Genomic_DNA"/>
</dbReference>
<dbReference type="VEuPathDB" id="FungiDB:TAPDE_003037"/>
<dbReference type="SUPFAM" id="SSF101152">
    <property type="entry name" value="Mob1/phocein"/>
    <property type="match status" value="1"/>
</dbReference>
<dbReference type="STRING" id="1097556.R4XID3"/>
<organism evidence="2 3">
    <name type="scientific">Taphrina deformans (strain PYCC 5710 / ATCC 11124 / CBS 356.35 / IMI 108563 / JCM 9778 / NBRC 8474)</name>
    <name type="common">Peach leaf curl fungus</name>
    <name type="synonym">Lalaria deformans</name>
    <dbReference type="NCBI Taxonomy" id="1097556"/>
    <lineage>
        <taxon>Eukaryota</taxon>
        <taxon>Fungi</taxon>
        <taxon>Dikarya</taxon>
        <taxon>Ascomycota</taxon>
        <taxon>Taphrinomycotina</taxon>
        <taxon>Taphrinomycetes</taxon>
        <taxon>Taphrinales</taxon>
        <taxon>Taphrinaceae</taxon>
        <taxon>Taphrina</taxon>
    </lineage>
</organism>
<dbReference type="InterPro" id="IPR005301">
    <property type="entry name" value="MOB_kinase_act_fam"/>
</dbReference>
<name>R4XID3_TAPDE</name>
<dbReference type="SMART" id="SM01388">
    <property type="entry name" value="Mob1_phocein"/>
    <property type="match status" value="1"/>
</dbReference>
<keyword evidence="1" id="KW-0479">Metal-binding</keyword>
<sequence>EKHKLTITSKTTFRPKKSESNSKLGQLKQYAAATLGTGNLQQAVVLPTGEDEDEWLAVNVVDFFNQIKMLWSTLAEFCSIEKFPTMTAGPQYEYLWQDDLKYKRPTQLPATIYIQCVLEWLQSIIDDDAKFPSEIGVPFPRNFKDLIRQMVKRIFRIYAHIYCHHFSIIVALGEEAHLNTSFKHFMFFVREFDLLDDRETGPVKELIQSMMESEKRHSHE</sequence>
<reference evidence="2 3" key="1">
    <citation type="journal article" date="2013" name="MBio">
        <title>Genome sequencing of the plant pathogen Taphrina deformans, the causal agent of peach leaf curl.</title>
        <authorList>
            <person name="Cisse O.H."/>
            <person name="Almeida J.M.G.C.F."/>
            <person name="Fonseca A."/>
            <person name="Kumar A.A."/>
            <person name="Salojaervi J."/>
            <person name="Overmyer K."/>
            <person name="Hauser P.M."/>
            <person name="Pagni M."/>
        </authorList>
    </citation>
    <scope>NUCLEOTIDE SEQUENCE [LARGE SCALE GENOMIC DNA]</scope>
    <source>
        <strain evidence="3">PYCC 5710 / ATCC 11124 / CBS 356.35 / IMI 108563 / JCM 9778 / NBRC 8474</strain>
    </source>
</reference>
<dbReference type="OrthoDB" id="8170117at2759"/>
<evidence type="ECO:0000256" key="1">
    <source>
        <dbReference type="PIRSR" id="PIRSR605301-1"/>
    </source>
</evidence>
<proteinExistence type="predicted"/>
<comment type="caution">
    <text evidence="2">The sequence shown here is derived from an EMBL/GenBank/DDBJ whole genome shotgun (WGS) entry which is preliminary data.</text>
</comment>
<dbReference type="Proteomes" id="UP000013776">
    <property type="component" value="Unassembled WGS sequence"/>
</dbReference>
<accession>R4XID3</accession>
<feature type="binding site" evidence="1">
    <location>
        <position position="78"/>
    </location>
    <ligand>
        <name>Zn(2+)</name>
        <dbReference type="ChEBI" id="CHEBI:29105"/>
    </ligand>
</feature>
<keyword evidence="3" id="KW-1185">Reference proteome</keyword>
<gene>
    <name evidence="2" type="ORF">TAPDE_003037</name>
</gene>
<dbReference type="eggNOG" id="KOG0440">
    <property type="taxonomic scope" value="Eukaryota"/>
</dbReference>
<evidence type="ECO:0000313" key="2">
    <source>
        <dbReference type="EMBL" id="CCG83117.1"/>
    </source>
</evidence>
<dbReference type="PANTHER" id="PTHR22599">
    <property type="entry name" value="MPS ONE BINDER KINASE ACTIVATOR-LIKE MOB"/>
    <property type="match status" value="1"/>
</dbReference>
<dbReference type="Pfam" id="PF03637">
    <property type="entry name" value="Mob1_phocein"/>
    <property type="match status" value="1"/>
</dbReference>
<feature type="binding site" evidence="1">
    <location>
        <position position="165"/>
    </location>
    <ligand>
        <name>Zn(2+)</name>
        <dbReference type="ChEBI" id="CHEBI:29105"/>
    </ligand>
</feature>
<evidence type="ECO:0000313" key="3">
    <source>
        <dbReference type="Proteomes" id="UP000013776"/>
    </source>
</evidence>